<reference evidence="15" key="1">
    <citation type="submission" date="2025-08" db="UniProtKB">
        <authorList>
            <consortium name="Ensembl"/>
        </authorList>
    </citation>
    <scope>IDENTIFICATION</scope>
</reference>
<protein>
    <submittedName>
        <fullName evidence="15">Glycerophosphodiester phosphodiesterase domain containing 3a</fullName>
    </submittedName>
</protein>
<evidence type="ECO:0000256" key="3">
    <source>
        <dbReference type="ARBA" id="ARBA00022692"/>
    </source>
</evidence>
<proteinExistence type="inferred from homology"/>
<evidence type="ECO:0000259" key="14">
    <source>
        <dbReference type="PROSITE" id="PS51704"/>
    </source>
</evidence>
<comment type="catalytic activity">
    <reaction evidence="9">
        <text>N-(5Z,8Z,11Z,14Z-eicosatetraenoyl)-1-(9Z-octadecenoyl)-sn-glycero-3-phosphoethanolamine + H2O = N-(5Z,8Z,11Z,14Z-eicosatetraenoyl)-ethanolamine + 1-(9Z-octadecenoyl)-sn-glycero-3-phosphate + H(+)</text>
        <dbReference type="Rhea" id="RHEA:45544"/>
        <dbReference type="ChEBI" id="CHEBI:2700"/>
        <dbReference type="ChEBI" id="CHEBI:15377"/>
        <dbReference type="ChEBI" id="CHEBI:15378"/>
        <dbReference type="ChEBI" id="CHEBI:74544"/>
        <dbReference type="ChEBI" id="CHEBI:85223"/>
    </reaction>
    <physiologicalReaction direction="left-to-right" evidence="9">
        <dbReference type="Rhea" id="RHEA:45545"/>
    </physiologicalReaction>
</comment>
<evidence type="ECO:0000256" key="10">
    <source>
        <dbReference type="ARBA" id="ARBA00047538"/>
    </source>
</evidence>
<dbReference type="Pfam" id="PF03009">
    <property type="entry name" value="GDPD"/>
    <property type="match status" value="2"/>
</dbReference>
<dbReference type="GeneID" id="107101179"/>
<feature type="domain" description="GP-PDE" evidence="14">
    <location>
        <begin position="39"/>
        <end position="278"/>
    </location>
</feature>
<keyword evidence="5 13" id="KW-1133">Transmembrane helix</keyword>
<keyword evidence="16" id="KW-1185">Reference proteome</keyword>
<comment type="catalytic activity">
    <reaction evidence="8">
        <text>1-O-hexadecyl-sn-glycero-3-phosphocholine + H2O = 1-O-hexadecyl-sn-glycero-3-phosphate + choline + H(+)</text>
        <dbReference type="Rhea" id="RHEA:41143"/>
        <dbReference type="ChEBI" id="CHEBI:15354"/>
        <dbReference type="ChEBI" id="CHEBI:15377"/>
        <dbReference type="ChEBI" id="CHEBI:15378"/>
        <dbReference type="ChEBI" id="CHEBI:64496"/>
        <dbReference type="ChEBI" id="CHEBI:77580"/>
    </reaction>
    <physiologicalReaction direction="left-to-right" evidence="8">
        <dbReference type="Rhea" id="RHEA:41144"/>
    </physiologicalReaction>
</comment>
<feature type="transmembrane region" description="Helical" evidence="13">
    <location>
        <begin position="175"/>
        <end position="200"/>
    </location>
</feature>
<evidence type="ECO:0000256" key="6">
    <source>
        <dbReference type="ARBA" id="ARBA00023098"/>
    </source>
</evidence>
<evidence type="ECO:0000313" key="15">
    <source>
        <dbReference type="Ensembl" id="ENSCVAP00000013672.1"/>
    </source>
</evidence>
<evidence type="ECO:0000256" key="9">
    <source>
        <dbReference type="ARBA" id="ARBA00047392"/>
    </source>
</evidence>
<dbReference type="CTD" id="406482"/>
<evidence type="ECO:0000256" key="7">
    <source>
        <dbReference type="ARBA" id="ARBA00023136"/>
    </source>
</evidence>
<dbReference type="PANTHER" id="PTHR42758">
    <property type="entry name" value="PHOSPHATIDYLGLYCEROL PHOSPHOLIPASE C"/>
    <property type="match status" value="1"/>
</dbReference>
<evidence type="ECO:0000256" key="4">
    <source>
        <dbReference type="ARBA" id="ARBA00022801"/>
    </source>
</evidence>
<evidence type="ECO:0000256" key="5">
    <source>
        <dbReference type="ARBA" id="ARBA00022989"/>
    </source>
</evidence>
<evidence type="ECO:0000256" key="8">
    <source>
        <dbReference type="ARBA" id="ARBA00036083"/>
    </source>
</evidence>
<reference evidence="15" key="2">
    <citation type="submission" date="2025-09" db="UniProtKB">
        <authorList>
            <consortium name="Ensembl"/>
        </authorList>
    </citation>
    <scope>IDENTIFICATION</scope>
</reference>
<comment type="catalytic activity">
    <reaction evidence="12">
        <text>N,1-di-(9Z-octadecenoyl)-sn-glycero-3-phosphoethanolamine + H2O = N-(9Z-octadecenoyl) ethanolamine + 1-(9Z-octadecenoyl)-sn-glycero-3-phosphate + H(+)</text>
        <dbReference type="Rhea" id="RHEA:56460"/>
        <dbReference type="ChEBI" id="CHEBI:15377"/>
        <dbReference type="ChEBI" id="CHEBI:15378"/>
        <dbReference type="ChEBI" id="CHEBI:71466"/>
        <dbReference type="ChEBI" id="CHEBI:74544"/>
        <dbReference type="ChEBI" id="CHEBI:85222"/>
    </reaction>
    <physiologicalReaction direction="left-to-right" evidence="12">
        <dbReference type="Rhea" id="RHEA:56461"/>
    </physiologicalReaction>
</comment>
<organism evidence="15 16">
    <name type="scientific">Cyprinodon variegatus</name>
    <name type="common">Sheepshead minnow</name>
    <dbReference type="NCBI Taxonomy" id="28743"/>
    <lineage>
        <taxon>Eukaryota</taxon>
        <taxon>Metazoa</taxon>
        <taxon>Chordata</taxon>
        <taxon>Craniata</taxon>
        <taxon>Vertebrata</taxon>
        <taxon>Euteleostomi</taxon>
        <taxon>Actinopterygii</taxon>
        <taxon>Neopterygii</taxon>
        <taxon>Teleostei</taxon>
        <taxon>Neoteleostei</taxon>
        <taxon>Acanthomorphata</taxon>
        <taxon>Ovalentaria</taxon>
        <taxon>Atherinomorphae</taxon>
        <taxon>Cyprinodontiformes</taxon>
        <taxon>Cyprinodontidae</taxon>
        <taxon>Cyprinodon</taxon>
    </lineage>
</organism>
<dbReference type="AlphaFoldDB" id="A0A3Q2D5I3"/>
<dbReference type="RefSeq" id="XP_015255467.1">
    <property type="nucleotide sequence ID" value="XM_015399981.1"/>
</dbReference>
<accession>A0A3Q2D5I3</accession>
<evidence type="ECO:0000256" key="12">
    <source>
        <dbReference type="ARBA" id="ARBA00048947"/>
    </source>
</evidence>
<evidence type="ECO:0000256" key="2">
    <source>
        <dbReference type="ARBA" id="ARBA00007277"/>
    </source>
</evidence>
<sequence length="285" mass="32788">MSMFLYLGLPPLAIYALVSRYLLKNPHHLHKRKQPAFYCTHISHRGGSGERIESTMEAFTHAVEQGTEMLEMDCHLTQDGYVVVSHDENLKRQTGQDVNISSLNLEELPLYNESLEVTFHAGHHSTGTDRKIALLEDVFRKFPQIPISIEIKENNQQLMQENSSMPYSFSMKRGVLVLLLFYIGLLPFVPLGESLLQFYLPRIINRTYIPEKGILRKRLIVSLIDKITMRKSLFKHLAARGIQVHLFVCNEHKDIKEAFELGVTGVMTDYPSLLSSYIQTYRSQH</sequence>
<comment type="similarity">
    <text evidence="2">Belongs to the glycerophosphoryl diester phosphodiesterase family.</text>
</comment>
<dbReference type="Ensembl" id="ENSCVAT00000030814.1">
    <property type="protein sequence ID" value="ENSCVAP00000013672.1"/>
    <property type="gene ID" value="ENSCVAG00000016254.1"/>
</dbReference>
<comment type="subcellular location">
    <subcellularLocation>
        <location evidence="1">Membrane</location>
    </subcellularLocation>
</comment>
<evidence type="ECO:0000313" key="16">
    <source>
        <dbReference type="Proteomes" id="UP000265020"/>
    </source>
</evidence>
<dbReference type="InterPro" id="IPR052271">
    <property type="entry name" value="GDPD-Related"/>
</dbReference>
<evidence type="ECO:0000256" key="13">
    <source>
        <dbReference type="SAM" id="Phobius"/>
    </source>
</evidence>
<evidence type="ECO:0000256" key="1">
    <source>
        <dbReference type="ARBA" id="ARBA00004370"/>
    </source>
</evidence>
<comment type="catalytic activity">
    <reaction evidence="10">
        <text>N-hexadecanoyl-1-(9Z-octadecenoyl)-sn-glycero-3-phosphoethanolamine + H2O = N-hexadecanoylethanolamine + 1-(9Z-octadecenoyl)-sn-glycero-3-phosphate + H(+)</text>
        <dbReference type="Rhea" id="RHEA:53168"/>
        <dbReference type="ChEBI" id="CHEBI:15377"/>
        <dbReference type="ChEBI" id="CHEBI:15378"/>
        <dbReference type="ChEBI" id="CHEBI:71464"/>
        <dbReference type="ChEBI" id="CHEBI:74544"/>
        <dbReference type="ChEBI" id="CHEBI:85217"/>
    </reaction>
    <physiologicalReaction direction="left-to-right" evidence="10">
        <dbReference type="Rhea" id="RHEA:53169"/>
    </physiologicalReaction>
</comment>
<evidence type="ECO:0000256" key="11">
    <source>
        <dbReference type="ARBA" id="ARBA00048580"/>
    </source>
</evidence>
<keyword evidence="4" id="KW-0378">Hydrolase</keyword>
<name>A0A3Q2D5I3_CYPVA</name>
<dbReference type="Gene3D" id="3.20.20.190">
    <property type="entry name" value="Phosphatidylinositol (PI) phosphodiesterase"/>
    <property type="match status" value="2"/>
</dbReference>
<dbReference type="Proteomes" id="UP000265020">
    <property type="component" value="Unassembled WGS sequence"/>
</dbReference>
<dbReference type="InterPro" id="IPR030395">
    <property type="entry name" value="GP_PDE_dom"/>
</dbReference>
<dbReference type="InterPro" id="IPR017946">
    <property type="entry name" value="PLC-like_Pdiesterase_TIM-brl"/>
</dbReference>
<keyword evidence="6" id="KW-0443">Lipid metabolism</keyword>
<dbReference type="GO" id="GO:0005789">
    <property type="term" value="C:endoplasmic reticulum membrane"/>
    <property type="evidence" value="ECO:0007669"/>
    <property type="project" value="TreeGrafter"/>
</dbReference>
<dbReference type="PANTHER" id="PTHR42758:SF3">
    <property type="entry name" value="LYSOPHOSPHOLIPASE D GDPD3"/>
    <property type="match status" value="1"/>
</dbReference>
<comment type="catalytic activity">
    <reaction evidence="11">
        <text>1-O-(1Z-octadecenyl)-sn-glycero-3-phospho-N-hexadecanoyl-ethanolamine + H2O = 1-O-(1Z-octadecenyl)-sn-glycero-3-phosphate + N-hexadecanoylethanolamine + H(+)</text>
        <dbReference type="Rhea" id="RHEA:53184"/>
        <dbReference type="ChEBI" id="CHEBI:15377"/>
        <dbReference type="ChEBI" id="CHEBI:15378"/>
        <dbReference type="ChEBI" id="CHEBI:71464"/>
        <dbReference type="ChEBI" id="CHEBI:137009"/>
        <dbReference type="ChEBI" id="CHEBI:137017"/>
    </reaction>
    <physiologicalReaction direction="left-to-right" evidence="11">
        <dbReference type="Rhea" id="RHEA:53185"/>
    </physiologicalReaction>
</comment>
<dbReference type="PROSITE" id="PS50007">
    <property type="entry name" value="PIPLC_X_DOMAIN"/>
    <property type="match status" value="1"/>
</dbReference>
<dbReference type="GO" id="GO:0046475">
    <property type="term" value="P:glycerophospholipid catabolic process"/>
    <property type="evidence" value="ECO:0007669"/>
    <property type="project" value="TreeGrafter"/>
</dbReference>
<keyword evidence="7 13" id="KW-0472">Membrane</keyword>
<dbReference type="SUPFAM" id="SSF51695">
    <property type="entry name" value="PLC-like phosphodiesterases"/>
    <property type="match status" value="1"/>
</dbReference>
<dbReference type="GO" id="GO:0008081">
    <property type="term" value="F:phosphoric diester hydrolase activity"/>
    <property type="evidence" value="ECO:0007669"/>
    <property type="project" value="InterPro"/>
</dbReference>
<dbReference type="GO" id="GO:0004622">
    <property type="term" value="F:phosphatidylcholine lysophospholipase activity"/>
    <property type="evidence" value="ECO:0007669"/>
    <property type="project" value="TreeGrafter"/>
</dbReference>
<dbReference type="CDD" id="cd08612">
    <property type="entry name" value="GDPD_GDE4"/>
    <property type="match status" value="1"/>
</dbReference>
<dbReference type="PROSITE" id="PS51704">
    <property type="entry name" value="GP_PDE"/>
    <property type="match status" value="1"/>
</dbReference>
<keyword evidence="3 13" id="KW-0812">Transmembrane</keyword>
<dbReference type="GeneTree" id="ENSGT00940000160759"/>
<dbReference type="OrthoDB" id="1058301at2759"/>
<feature type="transmembrane region" description="Helical" evidence="13">
    <location>
        <begin position="6"/>
        <end position="23"/>
    </location>
</feature>